<evidence type="ECO:0000313" key="2">
    <source>
        <dbReference type="EMBL" id="MCA9728118.1"/>
    </source>
</evidence>
<dbReference type="GO" id="GO:0016020">
    <property type="term" value="C:membrane"/>
    <property type="evidence" value="ECO:0007669"/>
    <property type="project" value="InterPro"/>
</dbReference>
<gene>
    <name evidence="2" type="ORF">KC729_10575</name>
</gene>
<dbReference type="Gene3D" id="1.20.120.1760">
    <property type="match status" value="1"/>
</dbReference>
<name>A0A956LZM3_UNCEI</name>
<keyword evidence="1" id="KW-1133">Transmembrane helix</keyword>
<dbReference type="EMBL" id="JAGQHR010000303">
    <property type="protein sequence ID" value="MCA9728118.1"/>
    <property type="molecule type" value="Genomic_DNA"/>
</dbReference>
<dbReference type="Proteomes" id="UP000697710">
    <property type="component" value="Unassembled WGS sequence"/>
</dbReference>
<proteinExistence type="predicted"/>
<dbReference type="GO" id="GO:0016780">
    <property type="term" value="F:phosphotransferase activity, for other substituted phosphate groups"/>
    <property type="evidence" value="ECO:0007669"/>
    <property type="project" value="InterPro"/>
</dbReference>
<organism evidence="2 3">
    <name type="scientific">Eiseniibacteriota bacterium</name>
    <dbReference type="NCBI Taxonomy" id="2212470"/>
    <lineage>
        <taxon>Bacteria</taxon>
        <taxon>Candidatus Eiseniibacteriota</taxon>
    </lineage>
</organism>
<keyword evidence="1" id="KW-0472">Membrane</keyword>
<keyword evidence="1" id="KW-0812">Transmembrane</keyword>
<dbReference type="AlphaFoldDB" id="A0A956LZM3"/>
<protein>
    <submittedName>
        <fullName evidence="2">CDP-alcohol phosphatidyltransferase family protein</fullName>
    </submittedName>
</protein>
<evidence type="ECO:0000256" key="1">
    <source>
        <dbReference type="SAM" id="Phobius"/>
    </source>
</evidence>
<dbReference type="GO" id="GO:0008654">
    <property type="term" value="P:phospholipid biosynthetic process"/>
    <property type="evidence" value="ECO:0007669"/>
    <property type="project" value="InterPro"/>
</dbReference>
<sequence>MKQTLKRVVRGAVDPVGRGLARVGFSANLVTATGLLFAGVAAYGFVRGDRWMAFLFLLLSGLSDLLDGAVARANSVRGTKFGAAFDSTLDRYGEGLVLGAILVSLAQRGATDWMLGLALLAGIGSFLVSYVRARSEGLGIPCEVGILERPERLVLLLVLALWGHPGEPWILGALALLTHVTFLQRLIHIHRATTTRGGAVPAQNGEKTRERVG</sequence>
<feature type="transmembrane region" description="Helical" evidence="1">
    <location>
        <begin position="113"/>
        <end position="133"/>
    </location>
</feature>
<reference evidence="2" key="1">
    <citation type="submission" date="2020-04" db="EMBL/GenBank/DDBJ databases">
        <authorList>
            <person name="Zhang T."/>
        </authorList>
    </citation>
    <scope>NUCLEOTIDE SEQUENCE</scope>
    <source>
        <strain evidence="2">HKST-UBA01</strain>
    </source>
</reference>
<reference evidence="2" key="2">
    <citation type="journal article" date="2021" name="Microbiome">
        <title>Successional dynamics and alternative stable states in a saline activated sludge microbial community over 9 years.</title>
        <authorList>
            <person name="Wang Y."/>
            <person name="Ye J."/>
            <person name="Ju F."/>
            <person name="Liu L."/>
            <person name="Boyd J.A."/>
            <person name="Deng Y."/>
            <person name="Parks D.H."/>
            <person name="Jiang X."/>
            <person name="Yin X."/>
            <person name="Woodcroft B.J."/>
            <person name="Tyson G.W."/>
            <person name="Hugenholtz P."/>
            <person name="Polz M.F."/>
            <person name="Zhang T."/>
        </authorList>
    </citation>
    <scope>NUCLEOTIDE SEQUENCE</scope>
    <source>
        <strain evidence="2">HKST-UBA01</strain>
    </source>
</reference>
<feature type="transmembrane region" description="Helical" evidence="1">
    <location>
        <begin position="20"/>
        <end position="45"/>
    </location>
</feature>
<comment type="caution">
    <text evidence="2">The sequence shown here is derived from an EMBL/GenBank/DDBJ whole genome shotgun (WGS) entry which is preliminary data.</text>
</comment>
<dbReference type="InterPro" id="IPR043130">
    <property type="entry name" value="CDP-OH_PTrfase_TM_dom"/>
</dbReference>
<accession>A0A956LZM3</accession>
<evidence type="ECO:0000313" key="3">
    <source>
        <dbReference type="Proteomes" id="UP000697710"/>
    </source>
</evidence>
<dbReference type="InterPro" id="IPR000462">
    <property type="entry name" value="CDP-OH_P_trans"/>
</dbReference>
<dbReference type="Pfam" id="PF01066">
    <property type="entry name" value="CDP-OH_P_transf"/>
    <property type="match status" value="1"/>
</dbReference>